<dbReference type="PANTHER" id="PTHR33795">
    <property type="entry name" value="INSERTION ELEMENT IS150 PROTEIN INSJ"/>
    <property type="match status" value="1"/>
</dbReference>
<protein>
    <submittedName>
        <fullName evidence="1">Helix-turn-helix domain containing protein</fullName>
    </submittedName>
</protein>
<dbReference type="InterPro" id="IPR009057">
    <property type="entry name" value="Homeodomain-like_sf"/>
</dbReference>
<reference evidence="1" key="1">
    <citation type="journal article" date="2020" name="Appl. Environ. Microbiol.">
        <title>Medium-Chain Fatty Acid Synthesis by 'Candidatus Weimeria bifida' gen. nov., sp. nov., and 'Candidatus Pseudoramibacter fermentans' sp. nov.</title>
        <authorList>
            <person name="Scarborough M.J."/>
            <person name="Myers K.S."/>
            <person name="Donohue T.J."/>
            <person name="Noguera D.R."/>
        </authorList>
    </citation>
    <scope>NUCLEOTIDE SEQUENCE</scope>
    <source>
        <strain evidence="1">LCO1.1</strain>
    </source>
</reference>
<name>A0A6N7J099_9FIRM</name>
<evidence type="ECO:0000313" key="2">
    <source>
        <dbReference type="Proteomes" id="UP000460257"/>
    </source>
</evidence>
<organism evidence="1 2">
    <name type="scientific">Candidatus Weimeria bifida</name>
    <dbReference type="NCBI Taxonomy" id="2599074"/>
    <lineage>
        <taxon>Bacteria</taxon>
        <taxon>Bacillati</taxon>
        <taxon>Bacillota</taxon>
        <taxon>Clostridia</taxon>
        <taxon>Lachnospirales</taxon>
        <taxon>Lachnospiraceae</taxon>
        <taxon>Candidatus Weimeria</taxon>
    </lineage>
</organism>
<sequence length="186" mass="21548">MHYTYEFKLHCVEEHRKGRYPKTPEGVSKESFQSKVRFWHRLADTCGNDALKHKSCSRQFSADDKFNLVARVMAGESAMSVAISANLETATLCSWVNKYKRYGYDGLVNKRKGKKQEQVSKSIQETKPLSESERDELIRLRRENKFIKTQIEVIKKEIALREEKEAALLKAKKQQSSKTSVKKDTN</sequence>
<evidence type="ECO:0000313" key="1">
    <source>
        <dbReference type="EMBL" id="MQN02026.1"/>
    </source>
</evidence>
<dbReference type="SUPFAM" id="SSF46689">
    <property type="entry name" value="Homeodomain-like"/>
    <property type="match status" value="1"/>
</dbReference>
<dbReference type="InterPro" id="IPR036388">
    <property type="entry name" value="WH-like_DNA-bd_sf"/>
</dbReference>
<accession>A0A6N7J099</accession>
<dbReference type="InterPro" id="IPR052057">
    <property type="entry name" value="IS150/IS1296_orfA-like"/>
</dbReference>
<gene>
    <name evidence="1" type="ORF">FRC54_09035</name>
</gene>
<proteinExistence type="predicted"/>
<dbReference type="PANTHER" id="PTHR33795:SF1">
    <property type="entry name" value="INSERTION ELEMENT IS150 PROTEIN INSJ"/>
    <property type="match status" value="1"/>
</dbReference>
<dbReference type="Proteomes" id="UP000460257">
    <property type="component" value="Unassembled WGS sequence"/>
</dbReference>
<dbReference type="EMBL" id="VOGC01000007">
    <property type="protein sequence ID" value="MQN02026.1"/>
    <property type="molecule type" value="Genomic_DNA"/>
</dbReference>
<keyword evidence="2" id="KW-1185">Reference proteome</keyword>
<dbReference type="AlphaFoldDB" id="A0A6N7J099"/>
<comment type="caution">
    <text evidence="1">The sequence shown here is derived from an EMBL/GenBank/DDBJ whole genome shotgun (WGS) entry which is preliminary data.</text>
</comment>
<dbReference type="Gene3D" id="1.10.10.10">
    <property type="entry name" value="Winged helix-like DNA-binding domain superfamily/Winged helix DNA-binding domain"/>
    <property type="match status" value="1"/>
</dbReference>